<keyword evidence="3" id="KW-0378">Hydrolase</keyword>
<dbReference type="RefSeq" id="XP_060291696.1">
    <property type="nucleotide sequence ID" value="XM_060446043.1"/>
</dbReference>
<evidence type="ECO:0000313" key="9">
    <source>
        <dbReference type="Proteomes" id="UP001172101"/>
    </source>
</evidence>
<feature type="coiled-coil region" evidence="5">
    <location>
        <begin position="732"/>
        <end position="786"/>
    </location>
</feature>
<evidence type="ECO:0000313" key="8">
    <source>
        <dbReference type="EMBL" id="KAK0706602.1"/>
    </source>
</evidence>
<sequence>MEPAPVASALSGNSTPPPPPSSFPLSPPPPGGQSRLVTAKSEEVGDSFATELFVAVVNDCYMRVDCWCGSPTVYASKAEAEVGVGHLRFFRAGEDLRVIQVKDDERWLCACGSTGEYHPAYAAILEGSSRKRPAEDSEFELIANSEEKKSGRAEREVLATAGTSVPGFVAGPAGQEHEGSIEQVFGTARSMLAGVAGFVKTMGGSVLSLLDKIRGAVRPAPATEVRAVSGANVAIKRIKRMHSVLANPTLATEQLGIAEFPYLEWVTDVTQNVGLEALQRLYGGLETLQNQLDSGKYSGGVSVETIKKEHDPASGELLELNSALAHLSEQLYGKIENTDSRRDRANKFNQTVIVFRKGLRTAMGFIDKVYNSQSLDNMKRRHPRPPKSVCLADIFGRCDYRIGAEFLGFLLTIKDVIGLTGDDELAITKIVVDVNALHKQELLPSFVICPGLHDVPVMPGSYPTPFFDEIEVGQTTIDPVYALKHPSPAPRRVGTPLKPCKPRRIIQPKGILKQSKPWDENPASPKYVSTPEKKRTLDFLSPLAIYSPPSKAPVVTITAAEAEEIAQQEKKAAEAAAEAVAKQEHEDARLAEDLYWQSLHGSDKHSPSTVAMAESEMRLRYHHLKYGKFLQDVALDIKHGIEKQKELDEHKMKIEQARLDAELQHHQRLKVMSKMRASSYNLLSEDERRVLWDKHLERLDSQPHGSTVENHEIAASRQIDLEVTNQIEGEWVKSIERRNAEEAEHKAKEEARRKAEEEARLAEEKARRIQEEARRAEDEARRRVAEEAAAYEAETGLRRARRALVTPLQPDWDAKVDRATSRDSFSANLAQAVDGSNLTGRDMSMLIPPTEWLNDNVINASLAHLARRMNAVNDNAGDGRDQAPKCAALSSFFYLRIQSAGPNSAGRIMRQANVRAPFFLDIETILVPICNSNHWTLGVVRPTRRTVAHMDSMRATGGTEVTGMLLNWVKATLGQAFVESDWKVVDYGAPRQTNGWDCGVFTITNAICMAAGLDPRHAYTSRELSLQRRRLAAVLLNQGFHGDFSLDDL</sequence>
<evidence type="ECO:0000256" key="1">
    <source>
        <dbReference type="ARBA" id="ARBA00005234"/>
    </source>
</evidence>
<evidence type="ECO:0000256" key="6">
    <source>
        <dbReference type="SAM" id="MobiDB-lite"/>
    </source>
</evidence>
<dbReference type="PROSITE" id="PS50600">
    <property type="entry name" value="ULP_PROTEASE"/>
    <property type="match status" value="1"/>
</dbReference>
<dbReference type="Gene3D" id="3.40.395.10">
    <property type="entry name" value="Adenoviral Proteinase, Chain A"/>
    <property type="match status" value="1"/>
</dbReference>
<keyword evidence="5" id="KW-0175">Coiled coil</keyword>
<protein>
    <recommendedName>
        <fullName evidence="7">Ubiquitin-like protease family profile domain-containing protein</fullName>
    </recommendedName>
</protein>
<feature type="region of interest" description="Disordered" evidence="6">
    <location>
        <begin position="1"/>
        <end position="35"/>
    </location>
</feature>
<dbReference type="InterPro" id="IPR038765">
    <property type="entry name" value="Papain-like_cys_pep_sf"/>
</dbReference>
<accession>A0AA39ZZQ0</accession>
<evidence type="ECO:0000256" key="4">
    <source>
        <dbReference type="ARBA" id="ARBA00022807"/>
    </source>
</evidence>
<evidence type="ECO:0000256" key="3">
    <source>
        <dbReference type="ARBA" id="ARBA00022801"/>
    </source>
</evidence>
<dbReference type="SUPFAM" id="SSF54001">
    <property type="entry name" value="Cysteine proteinases"/>
    <property type="match status" value="1"/>
</dbReference>
<dbReference type="PANTHER" id="PTHR12606:SF141">
    <property type="entry name" value="GH15225P-RELATED"/>
    <property type="match status" value="1"/>
</dbReference>
<dbReference type="Proteomes" id="UP001172101">
    <property type="component" value="Unassembled WGS sequence"/>
</dbReference>
<dbReference type="InterPro" id="IPR003653">
    <property type="entry name" value="Peptidase_C48_C"/>
</dbReference>
<name>A0AA39ZZQ0_9PEZI</name>
<dbReference type="AlphaFoldDB" id="A0AA39ZZQ0"/>
<keyword evidence="4" id="KW-0788">Thiol protease</keyword>
<evidence type="ECO:0000259" key="7">
    <source>
        <dbReference type="PROSITE" id="PS50600"/>
    </source>
</evidence>
<gene>
    <name evidence="8" type="ORF">B0T26DRAFT_756090</name>
</gene>
<organism evidence="8 9">
    <name type="scientific">Lasiosphaeria miniovina</name>
    <dbReference type="NCBI Taxonomy" id="1954250"/>
    <lineage>
        <taxon>Eukaryota</taxon>
        <taxon>Fungi</taxon>
        <taxon>Dikarya</taxon>
        <taxon>Ascomycota</taxon>
        <taxon>Pezizomycotina</taxon>
        <taxon>Sordariomycetes</taxon>
        <taxon>Sordariomycetidae</taxon>
        <taxon>Sordariales</taxon>
        <taxon>Lasiosphaeriaceae</taxon>
        <taxon>Lasiosphaeria</taxon>
    </lineage>
</organism>
<keyword evidence="9" id="KW-1185">Reference proteome</keyword>
<comment type="similarity">
    <text evidence="1">Belongs to the peptidase C48 family.</text>
</comment>
<dbReference type="PANTHER" id="PTHR12606">
    <property type="entry name" value="SENTRIN/SUMO-SPECIFIC PROTEASE"/>
    <property type="match status" value="1"/>
</dbReference>
<dbReference type="Pfam" id="PF02902">
    <property type="entry name" value="Peptidase_C48"/>
    <property type="match status" value="1"/>
</dbReference>
<feature type="domain" description="Ubiquitin-like protease family profile" evidence="7">
    <location>
        <begin position="836"/>
        <end position="1009"/>
    </location>
</feature>
<dbReference type="GO" id="GO:0016926">
    <property type="term" value="P:protein desumoylation"/>
    <property type="evidence" value="ECO:0007669"/>
    <property type="project" value="TreeGrafter"/>
</dbReference>
<keyword evidence="2" id="KW-0645">Protease</keyword>
<dbReference type="GeneID" id="85329313"/>
<dbReference type="GO" id="GO:0016929">
    <property type="term" value="F:deSUMOylase activity"/>
    <property type="evidence" value="ECO:0007669"/>
    <property type="project" value="TreeGrafter"/>
</dbReference>
<evidence type="ECO:0000256" key="5">
    <source>
        <dbReference type="SAM" id="Coils"/>
    </source>
</evidence>
<evidence type="ECO:0000256" key="2">
    <source>
        <dbReference type="ARBA" id="ARBA00022670"/>
    </source>
</evidence>
<dbReference type="GO" id="GO:0005634">
    <property type="term" value="C:nucleus"/>
    <property type="evidence" value="ECO:0007669"/>
    <property type="project" value="TreeGrafter"/>
</dbReference>
<comment type="caution">
    <text evidence="8">The sequence shown here is derived from an EMBL/GenBank/DDBJ whole genome shotgun (WGS) entry which is preliminary data.</text>
</comment>
<proteinExistence type="inferred from homology"/>
<feature type="compositionally biased region" description="Pro residues" evidence="6">
    <location>
        <begin position="15"/>
        <end position="31"/>
    </location>
</feature>
<reference evidence="8" key="1">
    <citation type="submission" date="2023-06" db="EMBL/GenBank/DDBJ databases">
        <title>Genome-scale phylogeny and comparative genomics of the fungal order Sordariales.</title>
        <authorList>
            <consortium name="Lawrence Berkeley National Laboratory"/>
            <person name="Hensen N."/>
            <person name="Bonometti L."/>
            <person name="Westerberg I."/>
            <person name="Brannstrom I.O."/>
            <person name="Guillou S."/>
            <person name="Cros-Aarteil S."/>
            <person name="Calhoun S."/>
            <person name="Haridas S."/>
            <person name="Kuo A."/>
            <person name="Mondo S."/>
            <person name="Pangilinan J."/>
            <person name="Riley R."/>
            <person name="LaButti K."/>
            <person name="Andreopoulos B."/>
            <person name="Lipzen A."/>
            <person name="Chen C."/>
            <person name="Yanf M."/>
            <person name="Daum C."/>
            <person name="Ng V."/>
            <person name="Clum A."/>
            <person name="Steindorff A."/>
            <person name="Ohm R."/>
            <person name="Martin F."/>
            <person name="Silar P."/>
            <person name="Natvig D."/>
            <person name="Lalanne C."/>
            <person name="Gautier V."/>
            <person name="Ament-velasquez S.L."/>
            <person name="Kruys A."/>
            <person name="Hutchinson M.I."/>
            <person name="Powell A.J."/>
            <person name="Barry K."/>
            <person name="Miller A.N."/>
            <person name="Grigoriev I.V."/>
            <person name="Debuchy R."/>
            <person name="Gladieux P."/>
            <person name="Thoren M.H."/>
            <person name="Johannesson H."/>
        </authorList>
    </citation>
    <scope>NUCLEOTIDE SEQUENCE</scope>
    <source>
        <strain evidence="8">SMH2392-1A</strain>
    </source>
</reference>
<feature type="coiled-coil region" evidence="5">
    <location>
        <begin position="558"/>
        <end position="586"/>
    </location>
</feature>
<dbReference type="GO" id="GO:0006508">
    <property type="term" value="P:proteolysis"/>
    <property type="evidence" value="ECO:0007669"/>
    <property type="project" value="UniProtKB-KW"/>
</dbReference>
<dbReference type="EMBL" id="JAUIRO010000007">
    <property type="protein sequence ID" value="KAK0706602.1"/>
    <property type="molecule type" value="Genomic_DNA"/>
</dbReference>